<dbReference type="InterPro" id="IPR035986">
    <property type="entry name" value="PKD_dom_sf"/>
</dbReference>
<dbReference type="PANTHER" id="PTHR46534">
    <property type="entry name" value="IGGFC_BINDING DOMAIN-CONTAINING PROTEIN"/>
    <property type="match status" value="1"/>
</dbReference>
<evidence type="ECO:0000313" key="4">
    <source>
        <dbReference type="Proteomes" id="UP001597546"/>
    </source>
</evidence>
<dbReference type="Proteomes" id="UP001597546">
    <property type="component" value="Unassembled WGS sequence"/>
</dbReference>
<dbReference type="InterPro" id="IPR022409">
    <property type="entry name" value="PKD/Chitinase_dom"/>
</dbReference>
<feature type="signal peptide" evidence="1">
    <location>
        <begin position="1"/>
        <end position="22"/>
    </location>
</feature>
<keyword evidence="1" id="KW-0732">Signal</keyword>
<dbReference type="Pfam" id="PF17517">
    <property type="entry name" value="IgGFc_binding"/>
    <property type="match status" value="1"/>
</dbReference>
<dbReference type="PANTHER" id="PTHR46534:SF1">
    <property type="entry name" value="IGGFC-BINDING PROTEIN N-TERMINAL DOMAIN-CONTAINING PROTEIN"/>
    <property type="match status" value="1"/>
</dbReference>
<protein>
    <submittedName>
        <fullName evidence="3">PKD domain-containing protein</fullName>
    </submittedName>
</protein>
<keyword evidence="4" id="KW-1185">Reference proteome</keyword>
<reference evidence="4" key="1">
    <citation type="journal article" date="2019" name="Int. J. Syst. Evol. Microbiol.">
        <title>The Global Catalogue of Microorganisms (GCM) 10K type strain sequencing project: providing services to taxonomists for standard genome sequencing and annotation.</title>
        <authorList>
            <consortium name="The Broad Institute Genomics Platform"/>
            <consortium name="The Broad Institute Genome Sequencing Center for Infectious Disease"/>
            <person name="Wu L."/>
            <person name="Ma J."/>
        </authorList>
    </citation>
    <scope>NUCLEOTIDE SEQUENCE [LARGE SCALE GENOMIC DNA]</scope>
    <source>
        <strain evidence="4">KCTC 42456</strain>
    </source>
</reference>
<dbReference type="Gene3D" id="2.60.40.10">
    <property type="entry name" value="Immunoglobulins"/>
    <property type="match status" value="3"/>
</dbReference>
<feature type="domain" description="PKD" evidence="2">
    <location>
        <begin position="602"/>
        <end position="651"/>
    </location>
</feature>
<evidence type="ECO:0000256" key="1">
    <source>
        <dbReference type="SAM" id="SignalP"/>
    </source>
</evidence>
<dbReference type="SUPFAM" id="SSF49299">
    <property type="entry name" value="PKD domain"/>
    <property type="match status" value="3"/>
</dbReference>
<name>A0ABW5TSI4_9SPHI</name>
<dbReference type="Pfam" id="PF13585">
    <property type="entry name" value="CHU_C"/>
    <property type="match status" value="1"/>
</dbReference>
<gene>
    <name evidence="3" type="ORF">ACFSSE_11110</name>
</gene>
<feature type="domain" description="PKD" evidence="2">
    <location>
        <begin position="760"/>
        <end position="817"/>
    </location>
</feature>
<feature type="domain" description="PKD" evidence="2">
    <location>
        <begin position="654"/>
        <end position="722"/>
    </location>
</feature>
<evidence type="ECO:0000259" key="2">
    <source>
        <dbReference type="PROSITE" id="PS50093"/>
    </source>
</evidence>
<comment type="caution">
    <text evidence="3">The sequence shown here is derived from an EMBL/GenBank/DDBJ whole genome shotgun (WGS) entry which is preliminary data.</text>
</comment>
<dbReference type="InterPro" id="IPR026341">
    <property type="entry name" value="T9SS_type_B"/>
</dbReference>
<dbReference type="EMBL" id="JBHULV010000038">
    <property type="protein sequence ID" value="MFD2732251.1"/>
    <property type="molecule type" value="Genomic_DNA"/>
</dbReference>
<dbReference type="InterPro" id="IPR035234">
    <property type="entry name" value="IgGFc-bd_N"/>
</dbReference>
<dbReference type="CDD" id="cd00146">
    <property type="entry name" value="PKD"/>
    <property type="match status" value="3"/>
</dbReference>
<sequence>MKPFKLLLFFIGLLTSFQFTYAQNVTNEGSEFWVCFPDHVPSNGNLATMSLFITSKSNSSGVVSCGTYSESFTVQANTVKEIFVPRNFSFLGTGTKTSINKGIKVKVDDGKPKVVVYAHVFAGFRSAATLVLPYEALGRKHFAFSYDQQPSGNGAFSQFNVIAVEDNTKINITPVINGTLQAKFSVTLAKKGDVYQYQNPQDVTGSLIEVDSLTSGCKRIAAFSGSTALVLGTPTCDVLTSGQITLDPLLQQLYPIDSWGNVFSLVPFFNRNTGSIFRIIASENNTTVNVGGVNVVLNSGQFYTTAPITAVSIIKSDKPISVAQYALSQVCSDSRNLIPNGQPIVGDPDMVILNPLEYSIDKITLYSSSKLDITEQYLNITIPTSKASSFTINNNSFASSFNPIPNSPTYSYAQIQLNNLGGSNFSLAADTGFNAIAYGFGQVESYAYSAGTSLASTTIVTALKTGTSDAISTACIDGKFDFKLLLPYIPTKLVWKIDAAKPDIVQNSPTYTEVVVNNKVLYEFKLLANLQFATSGVKPIKITVSLPVNSGVCSTVDEEIINYSFEVIDLPDANFTAVDKVCITKPIQFNYVEKNIGATVKSWLWDFGDGKTSTLKDPSHTYAAIGIYKVKLLLQSELGCNSFAFEKSVEVIKPFVPNYEILSSLCANTNIAFVDKSTSTDGTKSWLWDFGDGTTSTLQNPAHLFTKSGTYNVSLLLTSNIGCTDLISKAIKIYDPAQINFADPGSCINDLVKFNAEVISGTVSSWLWDFGDGSNDIIEKVKQNPQHRYLSTGTYNVKLQATSTEGCVTTLTKTIKISGSNPKVSFDVLDKNNLCSNTEVSFRNTSTIVFGEIVKLEIIYENSTGTSPIVFTDNAPTFGKIYSHKYPASAVDKNYQMVFRAYSGQLCFQESPPVTITVNGSPQLQFTKVPNVCLNAPKFLLTAAKEINGIAGTTKFEGKGVSGNYFDPEIAGVGSHLITFTFISNKGCQDSIKSTITVVDIPKLEIGEDLNILLVGEKQLNPIIVGSQLKYKWTPSIGLSNDSIPNPIASPKETTKYTLTLTSKEGCMVADEVNVIVHVDPFIPNVFSPNNDGINDMWSIKYLETFVNATIKIFNRYGQQVFFAQQYNTPWDGKFKSNDVPVGVYYYIIEPNNGRNRYTGSVTLLR</sequence>
<dbReference type="InterPro" id="IPR013783">
    <property type="entry name" value="Ig-like_fold"/>
</dbReference>
<dbReference type="InterPro" id="IPR000601">
    <property type="entry name" value="PKD_dom"/>
</dbReference>
<dbReference type="RefSeq" id="WP_379047783.1">
    <property type="nucleotide sequence ID" value="NZ_JBHSKW010000068.1"/>
</dbReference>
<proteinExistence type="predicted"/>
<dbReference type="Pfam" id="PF00801">
    <property type="entry name" value="PKD"/>
    <property type="match status" value="1"/>
</dbReference>
<organism evidence="3 4">
    <name type="scientific">Pedobacter alpinus</name>
    <dbReference type="NCBI Taxonomy" id="1590643"/>
    <lineage>
        <taxon>Bacteria</taxon>
        <taxon>Pseudomonadati</taxon>
        <taxon>Bacteroidota</taxon>
        <taxon>Sphingobacteriia</taxon>
        <taxon>Sphingobacteriales</taxon>
        <taxon>Sphingobacteriaceae</taxon>
        <taxon>Pedobacter</taxon>
    </lineage>
</organism>
<feature type="chain" id="PRO_5047109424" evidence="1">
    <location>
        <begin position="23"/>
        <end position="1166"/>
    </location>
</feature>
<accession>A0ABW5TSI4</accession>
<dbReference type="PROSITE" id="PS50093">
    <property type="entry name" value="PKD"/>
    <property type="match status" value="3"/>
</dbReference>
<evidence type="ECO:0000313" key="3">
    <source>
        <dbReference type="EMBL" id="MFD2732251.1"/>
    </source>
</evidence>
<dbReference type="SMART" id="SM00089">
    <property type="entry name" value="PKD"/>
    <property type="match status" value="3"/>
</dbReference>
<dbReference type="NCBIfam" id="TIGR04131">
    <property type="entry name" value="Bac_Flav_CTERM"/>
    <property type="match status" value="1"/>
</dbReference>
<dbReference type="Pfam" id="PF18911">
    <property type="entry name" value="PKD_4"/>
    <property type="match status" value="2"/>
</dbReference>